<dbReference type="RefSeq" id="WP_157860398.1">
    <property type="nucleotide sequence ID" value="NZ_DUJU01000042.1"/>
</dbReference>
<protein>
    <submittedName>
        <fullName evidence="1">Uncharacterized protein</fullName>
    </submittedName>
</protein>
<organism evidence="1 2">
    <name type="scientific">Methanosarcina acetivorans</name>
    <dbReference type="NCBI Taxonomy" id="2214"/>
    <lineage>
        <taxon>Archaea</taxon>
        <taxon>Methanobacteriati</taxon>
        <taxon>Methanobacteriota</taxon>
        <taxon>Stenosarchaea group</taxon>
        <taxon>Methanomicrobia</taxon>
        <taxon>Methanosarcinales</taxon>
        <taxon>Methanosarcinaceae</taxon>
        <taxon>Methanosarcina</taxon>
    </lineage>
</organism>
<reference evidence="1" key="1">
    <citation type="journal article" date="2020" name="bioRxiv">
        <title>A rank-normalized archaeal taxonomy based on genome phylogeny resolves widespread incomplete and uneven classifications.</title>
        <authorList>
            <person name="Rinke C."/>
            <person name="Chuvochina M."/>
            <person name="Mussig A.J."/>
            <person name="Chaumeil P.-A."/>
            <person name="Waite D.W."/>
            <person name="Whitman W.B."/>
            <person name="Parks D.H."/>
            <person name="Hugenholtz P."/>
        </authorList>
    </citation>
    <scope>NUCLEOTIDE SEQUENCE</scope>
    <source>
        <strain evidence="1">UBA8876</strain>
    </source>
</reference>
<evidence type="ECO:0000313" key="2">
    <source>
        <dbReference type="Proteomes" id="UP000600774"/>
    </source>
</evidence>
<dbReference type="AlphaFoldDB" id="A0A832S8G8"/>
<comment type="caution">
    <text evidence="1">The sequence shown here is derived from an EMBL/GenBank/DDBJ whole genome shotgun (WGS) entry which is preliminary data.</text>
</comment>
<dbReference type="EMBL" id="DUJU01000042">
    <property type="protein sequence ID" value="HIH93158.1"/>
    <property type="molecule type" value="Genomic_DNA"/>
</dbReference>
<dbReference type="Proteomes" id="UP000600774">
    <property type="component" value="Unassembled WGS sequence"/>
</dbReference>
<sequence length="54" mass="6185">MYLNFPGNGHFPGQIGEKSDENQGNFYKQEILQISGIAENYKEKMFSKHAMGME</sequence>
<proteinExistence type="predicted"/>
<accession>A0A832S8G8</accession>
<evidence type="ECO:0000313" key="1">
    <source>
        <dbReference type="EMBL" id="HIH93158.1"/>
    </source>
</evidence>
<dbReference type="GeneID" id="43446237"/>
<name>A0A832S8G8_9EURY</name>
<gene>
    <name evidence="1" type="ORF">HA338_03650</name>
</gene>